<dbReference type="EMBL" id="JBEZFP010000034">
    <property type="protein sequence ID" value="MEU8134956.1"/>
    <property type="molecule type" value="Genomic_DNA"/>
</dbReference>
<dbReference type="SUPFAM" id="SSF69318">
    <property type="entry name" value="Integrin alpha N-terminal domain"/>
    <property type="match status" value="1"/>
</dbReference>
<feature type="region of interest" description="Disordered" evidence="1">
    <location>
        <begin position="101"/>
        <end position="181"/>
    </location>
</feature>
<dbReference type="RefSeq" id="WP_358354075.1">
    <property type="nucleotide sequence ID" value="NZ_JBEZFP010000034.1"/>
</dbReference>
<evidence type="ECO:0000256" key="1">
    <source>
        <dbReference type="SAM" id="MobiDB-lite"/>
    </source>
</evidence>
<dbReference type="Pfam" id="PF08310">
    <property type="entry name" value="LGFP"/>
    <property type="match status" value="5"/>
</dbReference>
<feature type="compositionally biased region" description="Low complexity" evidence="1">
    <location>
        <begin position="133"/>
        <end position="159"/>
    </location>
</feature>
<organism evidence="2 3">
    <name type="scientific">Streptodolium elevatio</name>
    <dbReference type="NCBI Taxonomy" id="3157996"/>
    <lineage>
        <taxon>Bacteria</taxon>
        <taxon>Bacillati</taxon>
        <taxon>Actinomycetota</taxon>
        <taxon>Actinomycetes</taxon>
        <taxon>Kitasatosporales</taxon>
        <taxon>Streptomycetaceae</taxon>
        <taxon>Streptodolium</taxon>
    </lineage>
</organism>
<reference evidence="2 3" key="1">
    <citation type="submission" date="2024-06" db="EMBL/GenBank/DDBJ databases">
        <title>The Natural Products Discovery Center: Release of the First 8490 Sequenced Strains for Exploring Actinobacteria Biosynthetic Diversity.</title>
        <authorList>
            <person name="Kalkreuter E."/>
            <person name="Kautsar S.A."/>
            <person name="Yang D."/>
            <person name="Bader C.D."/>
            <person name="Teijaro C.N."/>
            <person name="Fluegel L."/>
            <person name="Davis C.M."/>
            <person name="Simpson J.R."/>
            <person name="Lauterbach L."/>
            <person name="Steele A.D."/>
            <person name="Gui C."/>
            <person name="Meng S."/>
            <person name="Li G."/>
            <person name="Viehrig K."/>
            <person name="Ye F."/>
            <person name="Su P."/>
            <person name="Kiefer A.F."/>
            <person name="Nichols A."/>
            <person name="Cepeda A.J."/>
            <person name="Yan W."/>
            <person name="Fan B."/>
            <person name="Jiang Y."/>
            <person name="Adhikari A."/>
            <person name="Zheng C.-J."/>
            <person name="Schuster L."/>
            <person name="Cowan T.M."/>
            <person name="Smanski M.J."/>
            <person name="Chevrette M.G."/>
            <person name="De Carvalho L.P.S."/>
            <person name="Shen B."/>
        </authorList>
    </citation>
    <scope>NUCLEOTIDE SEQUENCE [LARGE SCALE GENOMIC DNA]</scope>
    <source>
        <strain evidence="2 3">NPDC048946</strain>
    </source>
</reference>
<protein>
    <submittedName>
        <fullName evidence="2">Uncharacterized protein</fullName>
    </submittedName>
</protein>
<name>A0ABV3DGS4_9ACTN</name>
<dbReference type="InterPro" id="IPR028994">
    <property type="entry name" value="Integrin_alpha_N"/>
</dbReference>
<keyword evidence="3" id="KW-1185">Reference proteome</keyword>
<accession>A0ABV3DGS4</accession>
<evidence type="ECO:0000313" key="2">
    <source>
        <dbReference type="EMBL" id="MEU8134956.1"/>
    </source>
</evidence>
<comment type="caution">
    <text evidence="2">The sequence shown here is derived from an EMBL/GenBank/DDBJ whole genome shotgun (WGS) entry which is preliminary data.</text>
</comment>
<dbReference type="Proteomes" id="UP001551482">
    <property type="component" value="Unassembled WGS sequence"/>
</dbReference>
<gene>
    <name evidence="2" type="ORF">AB0C36_15730</name>
</gene>
<sequence>MTSPEGKSFTLMWPNGALPTAEVAGDRALYPEVFPGVDLVLTARDGGFSQVLVVKDRQAAGSPQVAQLGYQLSSAELWFTHDAESGVVRAVDAAGGVVAASPTPFMWDSSGHTPTSRWAEREAALSQPPATPTTPADSASAPSGPSDTSPTPVPSSSGPAMPPVSGTLALPGLGGPEPGTREAVVASRLDGNVLRLTPDQGLLTSSETVFPVFVDPSFWSKQAGWTLAYKKFPNSSFWMGANFNGGTTTARIGHENDTSGTAQSFFRMSFDPNLLAGAVFSSSTFRILETHAWSCQARAVDLHHTGPINEGTTWTNKPAPGILQQSVNAAKGYNANCPGDYLAFNTLNAATMARDSGWGDVTLVLKAQNENDTFAWKKFAVNPSMEIVYNRPPWHSGAIGTSPGGACRTDAGNVIADNDVRIYAHNADPDGNLDGVFMRIWDETTGVRIFDDWAPLAGNGWINYDILHTRLRDGSTYAYTFDPHDSSGLFAGPTGFPGAINNPCRFKVDKSAPNAPSVTSPQYKAGSDAAWPEGAEYGTLGEFTFGANGTADTLEYAYSFDTNNFQNRVKAPAPGKASTIRATPAHAGPAQLYVKAIDKVGNWSGQTVYSFFVEPRDQVDGPMDFTGDQKPDLALVNAGGDLQVFPSFSGGKLNKPINGTRTDDGAGNVHNQVPAGYFTNALTTYHGDWWGADGFQDLIARMPDGKLWVYPGNGRGAVDTAARIELLLPPGSPAPSALTQILALGDATGDGLPDMLAVVGADLWAFNGYTGATMLSAAKIGTGGWADYTIHTAGDISGDGAYDLIMRHKTEGKLYLRLGAKQGGGTNLAALGGGDKTVYGTSGWKLTEFPHLQATPDVTGDNIPDLWASDTAGTRYLYAGGRTAHGPRSDMGGDNLNFCQTFPGATGGTKNLCGPVLAKYLDLGGPSGAYKPVTDTLTAPDGAGKYTYFRTAGATEDNAVIYWHPNTGAALVQGTLLKKWASLNWERGLLGYPVADEYADGTAGWYSLFQKGGIYAERGKSAYYVLNDIHLKYIERGHVATLGYPVNDETGAPDGIGWFNHFSKGGVSVYWSPNTGAHSIGGAIRTRWAELGWETNLGYPTIDDTKTPDGVGYFNHFSTYSSIYWHPSTGAWAVVGAIRTHWASIGWERSWLGYPTSNEFDVAGGKRSNFQNGYLIWTAATGAVTAHPN</sequence>
<evidence type="ECO:0000313" key="3">
    <source>
        <dbReference type="Proteomes" id="UP001551482"/>
    </source>
</evidence>
<proteinExistence type="predicted"/>
<dbReference type="InterPro" id="IPR013207">
    <property type="entry name" value="LGFP"/>
</dbReference>